<accession>A0A0L0T082</accession>
<evidence type="ECO:0000256" key="2">
    <source>
        <dbReference type="SAM" id="Phobius"/>
    </source>
</evidence>
<protein>
    <submittedName>
        <fullName evidence="3">Uncharacterized protein</fullName>
    </submittedName>
</protein>
<keyword evidence="4" id="KW-1185">Reference proteome</keyword>
<sequence length="187" mass="21267">MSLGLAAGYVAALVGVYWLFVRWYRASKAKTVSNTVEPWFEEGHPARVAYEQLYDSLPDDLTPKHVQQLKGALMKRAMIDVQRVFSLREDRSTLALLLRNGAIGDDLWEEFTSAETDLNKEIQETVREAEELEKGWGNTIFQEATQQLAQAQQREMEEARRMMERRAAMARAAQEQAAKEQAAAESD</sequence>
<dbReference type="OrthoDB" id="73168at2759"/>
<dbReference type="VEuPathDB" id="FungiDB:AMAG_12865"/>
<dbReference type="GO" id="GO:0031204">
    <property type="term" value="P:post-translational protein targeting to membrane, translocation"/>
    <property type="evidence" value="ECO:0007669"/>
    <property type="project" value="InterPro"/>
</dbReference>
<dbReference type="Pfam" id="PF09802">
    <property type="entry name" value="Sec66"/>
    <property type="match status" value="1"/>
</dbReference>
<evidence type="ECO:0000313" key="4">
    <source>
        <dbReference type="Proteomes" id="UP000054350"/>
    </source>
</evidence>
<reference evidence="4" key="2">
    <citation type="submission" date="2009-11" db="EMBL/GenBank/DDBJ databases">
        <title>The Genome Sequence of Allomyces macrogynus strain ATCC 38327.</title>
        <authorList>
            <consortium name="The Broad Institute Genome Sequencing Platform"/>
            <person name="Russ C."/>
            <person name="Cuomo C."/>
            <person name="Shea T."/>
            <person name="Young S.K."/>
            <person name="Zeng Q."/>
            <person name="Koehrsen M."/>
            <person name="Haas B."/>
            <person name="Borodovsky M."/>
            <person name="Guigo R."/>
            <person name="Alvarado L."/>
            <person name="Berlin A."/>
            <person name="Borenstein D."/>
            <person name="Chen Z."/>
            <person name="Engels R."/>
            <person name="Freedman E."/>
            <person name="Gellesch M."/>
            <person name="Goldberg J."/>
            <person name="Griggs A."/>
            <person name="Gujja S."/>
            <person name="Heiman D."/>
            <person name="Hepburn T."/>
            <person name="Howarth C."/>
            <person name="Jen D."/>
            <person name="Larson L."/>
            <person name="Lewis B."/>
            <person name="Mehta T."/>
            <person name="Park D."/>
            <person name="Pearson M."/>
            <person name="Roberts A."/>
            <person name="Saif S."/>
            <person name="Shenoy N."/>
            <person name="Sisk P."/>
            <person name="Stolte C."/>
            <person name="Sykes S."/>
            <person name="Walk T."/>
            <person name="White J."/>
            <person name="Yandava C."/>
            <person name="Burger G."/>
            <person name="Gray M.W."/>
            <person name="Holland P.W.H."/>
            <person name="King N."/>
            <person name="Lang F.B.F."/>
            <person name="Roger A.J."/>
            <person name="Ruiz-Trillo I."/>
            <person name="Lander E."/>
            <person name="Nusbaum C."/>
        </authorList>
    </citation>
    <scope>NUCLEOTIDE SEQUENCE [LARGE SCALE GENOMIC DNA]</scope>
    <source>
        <strain evidence="4">ATCC 38327</strain>
    </source>
</reference>
<dbReference type="Proteomes" id="UP000054350">
    <property type="component" value="Unassembled WGS sequence"/>
</dbReference>
<organism evidence="3 4">
    <name type="scientific">Allomyces macrogynus (strain ATCC 38327)</name>
    <name type="common">Allomyces javanicus var. macrogynus</name>
    <dbReference type="NCBI Taxonomy" id="578462"/>
    <lineage>
        <taxon>Eukaryota</taxon>
        <taxon>Fungi</taxon>
        <taxon>Fungi incertae sedis</taxon>
        <taxon>Blastocladiomycota</taxon>
        <taxon>Blastocladiomycetes</taxon>
        <taxon>Blastocladiales</taxon>
        <taxon>Blastocladiaceae</taxon>
        <taxon>Allomyces</taxon>
    </lineage>
</organism>
<gene>
    <name evidence="3" type="ORF">AMAG_12865</name>
</gene>
<dbReference type="AlphaFoldDB" id="A0A0L0T082"/>
<feature type="transmembrane region" description="Helical" evidence="2">
    <location>
        <begin position="6"/>
        <end position="24"/>
    </location>
</feature>
<reference evidence="3 4" key="1">
    <citation type="submission" date="2009-11" db="EMBL/GenBank/DDBJ databases">
        <title>Annotation of Allomyces macrogynus ATCC 38327.</title>
        <authorList>
            <consortium name="The Broad Institute Genome Sequencing Platform"/>
            <person name="Russ C."/>
            <person name="Cuomo C."/>
            <person name="Burger G."/>
            <person name="Gray M.W."/>
            <person name="Holland P.W.H."/>
            <person name="King N."/>
            <person name="Lang F.B.F."/>
            <person name="Roger A.J."/>
            <person name="Ruiz-Trillo I."/>
            <person name="Young S.K."/>
            <person name="Zeng Q."/>
            <person name="Gargeya S."/>
            <person name="Fitzgerald M."/>
            <person name="Haas B."/>
            <person name="Abouelleil A."/>
            <person name="Alvarado L."/>
            <person name="Arachchi H.M."/>
            <person name="Berlin A."/>
            <person name="Chapman S.B."/>
            <person name="Gearin G."/>
            <person name="Goldberg J."/>
            <person name="Griggs A."/>
            <person name="Gujja S."/>
            <person name="Hansen M."/>
            <person name="Heiman D."/>
            <person name="Howarth C."/>
            <person name="Larimer J."/>
            <person name="Lui A."/>
            <person name="MacDonald P.J.P."/>
            <person name="McCowen C."/>
            <person name="Montmayeur A."/>
            <person name="Murphy C."/>
            <person name="Neiman D."/>
            <person name="Pearson M."/>
            <person name="Priest M."/>
            <person name="Roberts A."/>
            <person name="Saif S."/>
            <person name="Shea T."/>
            <person name="Sisk P."/>
            <person name="Stolte C."/>
            <person name="Sykes S."/>
            <person name="Wortman J."/>
            <person name="Nusbaum C."/>
            <person name="Birren B."/>
        </authorList>
    </citation>
    <scope>NUCLEOTIDE SEQUENCE [LARGE SCALE GENOMIC DNA]</scope>
    <source>
        <strain evidence="3 4">ATCC 38327</strain>
    </source>
</reference>
<dbReference type="InterPro" id="IPR018624">
    <property type="entry name" value="Sec66"/>
</dbReference>
<dbReference type="OMA" id="AMSENWG"/>
<proteinExistence type="predicted"/>
<evidence type="ECO:0000313" key="3">
    <source>
        <dbReference type="EMBL" id="KNE68181.1"/>
    </source>
</evidence>
<dbReference type="STRING" id="578462.A0A0L0T082"/>
<evidence type="ECO:0000256" key="1">
    <source>
        <dbReference type="SAM" id="Coils"/>
    </source>
</evidence>
<keyword evidence="1" id="KW-0175">Coiled coil</keyword>
<keyword evidence="2" id="KW-1133">Transmembrane helix</keyword>
<dbReference type="PANTHER" id="PTHR28229:SF1">
    <property type="entry name" value="TRANSLOCATION PROTEIN SEC66"/>
    <property type="match status" value="1"/>
</dbReference>
<keyword evidence="2" id="KW-0812">Transmembrane</keyword>
<name>A0A0L0T082_ALLM3</name>
<dbReference type="eggNOG" id="KOG4699">
    <property type="taxonomic scope" value="Eukaryota"/>
</dbReference>
<keyword evidence="2" id="KW-0472">Membrane</keyword>
<feature type="coiled-coil region" evidence="1">
    <location>
        <begin position="115"/>
        <end position="176"/>
    </location>
</feature>
<dbReference type="PANTHER" id="PTHR28229">
    <property type="entry name" value="TRANSLOCATION PROTEIN SEC66"/>
    <property type="match status" value="1"/>
</dbReference>
<dbReference type="GO" id="GO:0031207">
    <property type="term" value="C:Sec62/Sec63 complex"/>
    <property type="evidence" value="ECO:0007669"/>
    <property type="project" value="InterPro"/>
</dbReference>
<dbReference type="EMBL" id="GG745356">
    <property type="protein sequence ID" value="KNE68181.1"/>
    <property type="molecule type" value="Genomic_DNA"/>
</dbReference>